<evidence type="ECO:0000313" key="2">
    <source>
        <dbReference type="EMBL" id="GMI80731.1"/>
    </source>
</evidence>
<comment type="caution">
    <text evidence="2">The sequence shown here is derived from an EMBL/GenBank/DDBJ whole genome shotgun (WGS) entry which is preliminary data.</text>
</comment>
<name>A0A9W7HNW9_HIBTR</name>
<dbReference type="AlphaFoldDB" id="A0A9W7HNW9"/>
<feature type="region of interest" description="Disordered" evidence="1">
    <location>
        <begin position="63"/>
        <end position="82"/>
    </location>
</feature>
<keyword evidence="3" id="KW-1185">Reference proteome</keyword>
<gene>
    <name evidence="2" type="ORF">HRI_001742400</name>
</gene>
<organism evidence="2 3">
    <name type="scientific">Hibiscus trionum</name>
    <name type="common">Flower of an hour</name>
    <dbReference type="NCBI Taxonomy" id="183268"/>
    <lineage>
        <taxon>Eukaryota</taxon>
        <taxon>Viridiplantae</taxon>
        <taxon>Streptophyta</taxon>
        <taxon>Embryophyta</taxon>
        <taxon>Tracheophyta</taxon>
        <taxon>Spermatophyta</taxon>
        <taxon>Magnoliopsida</taxon>
        <taxon>eudicotyledons</taxon>
        <taxon>Gunneridae</taxon>
        <taxon>Pentapetalae</taxon>
        <taxon>rosids</taxon>
        <taxon>malvids</taxon>
        <taxon>Malvales</taxon>
        <taxon>Malvaceae</taxon>
        <taxon>Malvoideae</taxon>
        <taxon>Hibiscus</taxon>
    </lineage>
</organism>
<dbReference type="EMBL" id="BSYR01000017">
    <property type="protein sequence ID" value="GMI80731.1"/>
    <property type="molecule type" value="Genomic_DNA"/>
</dbReference>
<dbReference type="OrthoDB" id="991101at2759"/>
<evidence type="ECO:0000313" key="3">
    <source>
        <dbReference type="Proteomes" id="UP001165190"/>
    </source>
</evidence>
<evidence type="ECO:0000256" key="1">
    <source>
        <dbReference type="SAM" id="MobiDB-lite"/>
    </source>
</evidence>
<sequence>MGKGYCFCCHNCLCLLKAGPEVPADNEACVSRVSFSKRAVADRLQVISVLQLKNHDLYRKGEDKIQSENAAQDSEIHGSSSN</sequence>
<feature type="compositionally biased region" description="Polar residues" evidence="1">
    <location>
        <begin position="67"/>
        <end position="82"/>
    </location>
</feature>
<protein>
    <submittedName>
        <fullName evidence="2">Uncharacterized protein</fullName>
    </submittedName>
</protein>
<dbReference type="Proteomes" id="UP001165190">
    <property type="component" value="Unassembled WGS sequence"/>
</dbReference>
<reference evidence="2" key="1">
    <citation type="submission" date="2023-05" db="EMBL/GenBank/DDBJ databases">
        <title>Genome and transcriptome analyses reveal genes involved in the formation of fine ridges on petal epidermal cells in Hibiscus trionum.</title>
        <authorList>
            <person name="Koshimizu S."/>
            <person name="Masuda S."/>
            <person name="Ishii T."/>
            <person name="Shirasu K."/>
            <person name="Hoshino A."/>
            <person name="Arita M."/>
        </authorList>
    </citation>
    <scope>NUCLEOTIDE SEQUENCE</scope>
    <source>
        <strain evidence="2">Hamamatsu line</strain>
    </source>
</reference>
<accession>A0A9W7HNW9</accession>
<proteinExistence type="predicted"/>